<organism evidence="1 2">
    <name type="scientific">Synchytrium endobioticum</name>
    <dbReference type="NCBI Taxonomy" id="286115"/>
    <lineage>
        <taxon>Eukaryota</taxon>
        <taxon>Fungi</taxon>
        <taxon>Fungi incertae sedis</taxon>
        <taxon>Chytridiomycota</taxon>
        <taxon>Chytridiomycota incertae sedis</taxon>
        <taxon>Chytridiomycetes</taxon>
        <taxon>Synchytriales</taxon>
        <taxon>Synchytriaceae</taxon>
        <taxon>Synchytrium</taxon>
    </lineage>
</organism>
<keyword evidence="2" id="KW-1185">Reference proteome</keyword>
<sequence>MNCLHQATSRLHFSPIQYLQLTLSHLSIPTTFTIRGYRKHALQSIESRGRTVCVTQYQERFERKHDKKRRKRQESHWRKYMGFVKGEVKKAWSLKRRTLLEEENYRNI</sequence>
<name>A0A507DLA9_9FUNG</name>
<dbReference type="VEuPathDB" id="FungiDB:SeMB42_g01421"/>
<gene>
    <name evidence="1" type="ORF">SeMB42_g01421</name>
</gene>
<comment type="caution">
    <text evidence="1">The sequence shown here is derived from an EMBL/GenBank/DDBJ whole genome shotgun (WGS) entry which is preliminary data.</text>
</comment>
<dbReference type="AlphaFoldDB" id="A0A507DLA9"/>
<dbReference type="EMBL" id="QEAN01000036">
    <property type="protein sequence ID" value="TPX52432.1"/>
    <property type="molecule type" value="Genomic_DNA"/>
</dbReference>
<accession>A0A507DLA9</accession>
<dbReference type="Proteomes" id="UP000317494">
    <property type="component" value="Unassembled WGS sequence"/>
</dbReference>
<evidence type="ECO:0000313" key="1">
    <source>
        <dbReference type="EMBL" id="TPX52432.1"/>
    </source>
</evidence>
<reference evidence="1 2" key="1">
    <citation type="journal article" date="2019" name="Sci. Rep.">
        <title>Comparative genomics of chytrid fungi reveal insights into the obligate biotrophic and pathogenic lifestyle of Synchytrium endobioticum.</title>
        <authorList>
            <person name="van de Vossenberg B.T.L.H."/>
            <person name="Warris S."/>
            <person name="Nguyen H.D.T."/>
            <person name="van Gent-Pelzer M.P.E."/>
            <person name="Joly D.L."/>
            <person name="van de Geest H.C."/>
            <person name="Bonants P.J.M."/>
            <person name="Smith D.S."/>
            <person name="Levesque C.A."/>
            <person name="van der Lee T.A.J."/>
        </authorList>
    </citation>
    <scope>NUCLEOTIDE SEQUENCE [LARGE SCALE GENOMIC DNA]</scope>
    <source>
        <strain evidence="1 2">MB42</strain>
    </source>
</reference>
<proteinExistence type="predicted"/>
<protein>
    <submittedName>
        <fullName evidence="1">Uncharacterized protein</fullName>
    </submittedName>
</protein>
<evidence type="ECO:0000313" key="2">
    <source>
        <dbReference type="Proteomes" id="UP000317494"/>
    </source>
</evidence>